<dbReference type="SMART" id="SM00474">
    <property type="entry name" value="35EXOc"/>
    <property type="match status" value="1"/>
</dbReference>
<dbReference type="Pfam" id="PF01612">
    <property type="entry name" value="DNA_pol_A_exo1"/>
    <property type="match status" value="1"/>
</dbReference>
<dbReference type="InterPro" id="IPR051086">
    <property type="entry name" value="RNase_D-like"/>
</dbReference>
<dbReference type="PANTHER" id="PTHR47649">
    <property type="entry name" value="RIBONUCLEASE D"/>
    <property type="match status" value="1"/>
</dbReference>
<organism evidence="2 3">
    <name type="scientific">Candidatus Trichorickettsia mobilis</name>
    <dbReference type="NCBI Taxonomy" id="1346319"/>
    <lineage>
        <taxon>Bacteria</taxon>
        <taxon>Pseudomonadati</taxon>
        <taxon>Pseudomonadota</taxon>
        <taxon>Alphaproteobacteria</taxon>
        <taxon>Rickettsiales</taxon>
        <taxon>Rickettsiaceae</taxon>
        <taxon>Rickettsieae</taxon>
        <taxon>Candidatus Trichorickettsia</taxon>
    </lineage>
</organism>
<protein>
    <submittedName>
        <fullName evidence="2">Ribonuclease D</fullName>
    </submittedName>
</protein>
<gene>
    <name evidence="2" type="ORF">Trichorick_00059</name>
</gene>
<feature type="domain" description="3'-5' exonuclease" evidence="1">
    <location>
        <begin position="6"/>
        <end position="174"/>
    </location>
</feature>
<evidence type="ECO:0000259" key="1">
    <source>
        <dbReference type="SMART" id="SM00474"/>
    </source>
</evidence>
<reference evidence="2 3" key="1">
    <citation type="submission" date="2022-10" db="EMBL/GenBank/DDBJ databases">
        <title>Host association and intracellularity evolved multiple times independently in the Rickettsiales.</title>
        <authorList>
            <person name="Castelli M."/>
            <person name="Nardi T."/>
            <person name="Gammuto L."/>
            <person name="Bellinzona G."/>
            <person name="Sabaneyeva E."/>
            <person name="Potekhin A."/>
            <person name="Serra V."/>
            <person name="Petroni G."/>
            <person name="Sassera D."/>
        </authorList>
    </citation>
    <scope>NUCLEOTIDE SEQUENCE [LARGE SCALE GENOMIC DNA]</scope>
    <source>
        <strain evidence="2 3">Kr 154-4</strain>
    </source>
</reference>
<dbReference type="InterPro" id="IPR012337">
    <property type="entry name" value="RNaseH-like_sf"/>
</dbReference>
<dbReference type="Gene3D" id="3.30.420.10">
    <property type="entry name" value="Ribonuclease H-like superfamily/Ribonuclease H"/>
    <property type="match status" value="1"/>
</dbReference>
<dbReference type="EMBL" id="CP112932">
    <property type="protein sequence ID" value="WPY00188.1"/>
    <property type="molecule type" value="Genomic_DNA"/>
</dbReference>
<dbReference type="RefSeq" id="WP_323738284.1">
    <property type="nucleotide sequence ID" value="NZ_CP112932.1"/>
</dbReference>
<sequence length="208" mass="24128">MSKTHNNIIMFQNDLPDNFEIPGDLAIDTETMGLNLQRDHLCLLQLSNGDGNAYLIQFIDKNYVAPNLKKLLADESRCKIFHFARFDLAAIKHYLQTDLTNIFCTKIASRLIRTYTDAHSLKELCRELLSIQISKQQQSSYWGNDELTNEQKDYAAKDVLYLHKIRTTLQDMLIKADRLELANKIFAFLPTRVQLDLMGWSETDIFLH</sequence>
<name>A0ABZ0UT97_9RICK</name>
<keyword evidence="3" id="KW-1185">Reference proteome</keyword>
<dbReference type="Proteomes" id="UP001326613">
    <property type="component" value="Chromosome"/>
</dbReference>
<dbReference type="PANTHER" id="PTHR47649:SF1">
    <property type="entry name" value="RIBONUCLEASE D"/>
    <property type="match status" value="1"/>
</dbReference>
<dbReference type="InterPro" id="IPR036397">
    <property type="entry name" value="RNaseH_sf"/>
</dbReference>
<evidence type="ECO:0000313" key="3">
    <source>
        <dbReference type="Proteomes" id="UP001326613"/>
    </source>
</evidence>
<evidence type="ECO:0000313" key="2">
    <source>
        <dbReference type="EMBL" id="WPY00188.1"/>
    </source>
</evidence>
<dbReference type="InterPro" id="IPR002562">
    <property type="entry name" value="3'-5'_exonuclease_dom"/>
</dbReference>
<proteinExistence type="predicted"/>
<dbReference type="SUPFAM" id="SSF53098">
    <property type="entry name" value="Ribonuclease H-like"/>
    <property type="match status" value="1"/>
</dbReference>
<accession>A0ABZ0UT97</accession>
<dbReference type="CDD" id="cd06142">
    <property type="entry name" value="RNaseD_exo"/>
    <property type="match status" value="1"/>
</dbReference>